<reference evidence="3 4" key="1">
    <citation type="submission" date="2016-05" db="EMBL/GenBank/DDBJ databases">
        <title>Genomic and physiological characterization of Planctopirus sp. isolated from fresh water lake.</title>
        <authorList>
            <person name="Subhash Y."/>
            <person name="Ramana C."/>
        </authorList>
    </citation>
    <scope>NUCLEOTIDE SEQUENCE [LARGE SCALE GENOMIC DNA]</scope>
    <source>
        <strain evidence="3 4">JC280</strain>
    </source>
</reference>
<proteinExistence type="predicted"/>
<dbReference type="AlphaFoldDB" id="A0A1C3EAX8"/>
<protein>
    <submittedName>
        <fullName evidence="3">2-nitropropane dioxygenase</fullName>
    </submittedName>
</protein>
<dbReference type="PANTHER" id="PTHR32332">
    <property type="entry name" value="2-NITROPROPANE DIOXYGENASE"/>
    <property type="match status" value="1"/>
</dbReference>
<evidence type="ECO:0000313" key="3">
    <source>
        <dbReference type="EMBL" id="ODA30392.1"/>
    </source>
</evidence>
<dbReference type="NCBIfam" id="TIGR02814">
    <property type="entry name" value="pfaD_fam"/>
    <property type="match status" value="1"/>
</dbReference>
<gene>
    <name evidence="3" type="ORF">A6X21_00525</name>
</gene>
<dbReference type="PANTHER" id="PTHR32332:SF20">
    <property type="entry name" value="2-NITROPROPANE DIOXYGENASE-LIKE PROTEIN"/>
    <property type="match status" value="1"/>
</dbReference>
<dbReference type="Gene3D" id="3.20.20.70">
    <property type="entry name" value="Aldolase class I"/>
    <property type="match status" value="1"/>
</dbReference>
<dbReference type="Pfam" id="PF03060">
    <property type="entry name" value="NMO"/>
    <property type="match status" value="1"/>
</dbReference>
<dbReference type="Proteomes" id="UP000094828">
    <property type="component" value="Unassembled WGS sequence"/>
</dbReference>
<dbReference type="STRING" id="1841610.A6X21_00525"/>
<evidence type="ECO:0000256" key="1">
    <source>
        <dbReference type="SAM" id="MobiDB-lite"/>
    </source>
</evidence>
<dbReference type="EMBL" id="LYDR01000110">
    <property type="protein sequence ID" value="ODA30392.1"/>
    <property type="molecule type" value="Genomic_DNA"/>
</dbReference>
<dbReference type="InterPro" id="IPR014179">
    <property type="entry name" value="PfaD-like_TIM-barrel"/>
</dbReference>
<comment type="caution">
    <text evidence="3">The sequence shown here is derived from an EMBL/GenBank/DDBJ whole genome shotgun (WGS) entry which is preliminary data.</text>
</comment>
<dbReference type="GO" id="GO:0051213">
    <property type="term" value="F:dioxygenase activity"/>
    <property type="evidence" value="ECO:0007669"/>
    <property type="project" value="UniProtKB-KW"/>
</dbReference>
<accession>A0A1C3EAX8</accession>
<dbReference type="CDD" id="cd04742">
    <property type="entry name" value="NPD_FabD"/>
    <property type="match status" value="1"/>
</dbReference>
<keyword evidence="3" id="KW-0223">Dioxygenase</keyword>
<keyword evidence="3" id="KW-0560">Oxidoreductase</keyword>
<feature type="region of interest" description="Disordered" evidence="1">
    <location>
        <begin position="1"/>
        <end position="22"/>
    </location>
</feature>
<dbReference type="InterPro" id="IPR049489">
    <property type="entry name" value="FabD-like_helical_ins"/>
</dbReference>
<dbReference type="RefSeq" id="WP_068848699.1">
    <property type="nucleotide sequence ID" value="NZ_LYDR01000110.1"/>
</dbReference>
<dbReference type="SUPFAM" id="SSF51412">
    <property type="entry name" value="Inosine monophosphate dehydrogenase (IMPDH)"/>
    <property type="match status" value="1"/>
</dbReference>
<evidence type="ECO:0000259" key="2">
    <source>
        <dbReference type="Pfam" id="PF21607"/>
    </source>
</evidence>
<feature type="compositionally biased region" description="Polar residues" evidence="1">
    <location>
        <begin position="1"/>
        <end position="14"/>
    </location>
</feature>
<name>A0A1C3EAX8_9PLAN</name>
<dbReference type="InterPro" id="IPR013785">
    <property type="entry name" value="Aldolase_TIM"/>
</dbReference>
<keyword evidence="4" id="KW-1185">Reference proteome</keyword>
<feature type="domain" description="[Acyl-carrier-protein] S-malonyltransferase-like inserted helical" evidence="2">
    <location>
        <begin position="388"/>
        <end position="467"/>
    </location>
</feature>
<dbReference type="OrthoDB" id="9805460at2"/>
<evidence type="ECO:0000313" key="4">
    <source>
        <dbReference type="Proteomes" id="UP000094828"/>
    </source>
</evidence>
<sequence length="542" mass="59628">MTTTSAGPRSSAGNPSAAWASPREPQAVARLLGQLNWPLSVSAHERDSAPQDYRIEPWQGSANGHLLGIIPALHPDQLGSAAFRQYHGVRYAYMSGAMAAGIGSESIVEEMAQSGMLGIFGAAGLSPERVEQALTRLEQNCAGKSWGANLIHSPSEPRLEAAVTDLYLRRNVRLVEASAFLDLTPNIIRYRLSGVHQRGHEIVVPNRVVAKVSRVEVATKFMSPAPPKLVAHMVSTGVLTEEQGRLAAYIPVAQDVTAEADSGGHTDNRPLVSLLPSLIALRDRLQDEFKFAEPVRVGAAGGIATPQSTAAAYLMGAAYVMVGSVHQACVESGTSDVVRKLLAEAQQADCIMAPAADMFEMGVKLQVLRRGTMFAMRAAKLHELYRTYASVDEIPVAERQQIEKTMFQTTLDHVWQQTVEFFTKRDPRQLERAEKEPKHKMALIFRWYLGQSSRWANQGLPERRLDYQIWCGPSMGAFNEWTKGTFLAEPAARKVSTVALNLLYGAAYVQRANALQWTGFPVHPDWQRVVPQERQTLLDLIN</sequence>
<dbReference type="Pfam" id="PF21607">
    <property type="entry name" value="FabD_helical_ins"/>
    <property type="match status" value="1"/>
</dbReference>
<organism evidence="3 4">
    <name type="scientific">Planctopirus hydrillae</name>
    <dbReference type="NCBI Taxonomy" id="1841610"/>
    <lineage>
        <taxon>Bacteria</taxon>
        <taxon>Pseudomonadati</taxon>
        <taxon>Planctomycetota</taxon>
        <taxon>Planctomycetia</taxon>
        <taxon>Planctomycetales</taxon>
        <taxon>Planctomycetaceae</taxon>
        <taxon>Planctopirus</taxon>
    </lineage>
</organism>